<dbReference type="OrthoDB" id="6159439at2759"/>
<dbReference type="GO" id="GO:0000978">
    <property type="term" value="F:RNA polymerase II cis-regulatory region sequence-specific DNA binding"/>
    <property type="evidence" value="ECO:0007669"/>
    <property type="project" value="TreeGrafter"/>
</dbReference>
<dbReference type="PANTHER" id="PTHR45659:SF4">
    <property type="entry name" value="HOMEOBOX PROTEIN ABDOMINAL-A"/>
    <property type="match status" value="1"/>
</dbReference>
<sequence length="990" mass="112247">MSVLLSMQNSQTITNLPKHMIDSNYNTTEITNLIVANRSNVDCGGINVNDDDINNRSNRGNHLSLSGYCLLPSENDFINPISSNDNRYVVDAYMRHTTKSVKTIAVTTTTTRTLDSVNHFITRSVQPPTLQPSPNSTLSQPLHLSLDGQRSRLGLINSLYQTKQDDRLASFKTNSSNVRDDIINDNLQIVENSNSLDIELTVNSNKKNNDSHSHQSSSVHSQQHRQHSYSDFNPSHPPHSQHHHSQKMLNPCSNPIDLFNNNNSDVENAVCLSNYSHFIQTHRTDAGEFEFDTELDEMSMTRNSNFHLHNSTQHSHHDDSFYQFPNNSWKYIHSKQSIDSIASTRENSNVIITTTIDNINSSHDNSLGANYSFPSPHSVRNYPPIVTNNDNMSATQLLESTTCYQNHQHQPQHHLSIKSSSSSLSTSPSSLSTTLRSNSALMLPIIHHQHTLYQLSHKNERSLNRHSNQNTVNNNTPNRQPNITVIYPWMKRVHSKAARQTVGKSMNIKHQVKKQTALVSSIQHIETDEIVKHHHQQHTDHLKNKELKINMKHIGSSQHLSLGGSSPSLSLTQTSSQLPTMLGVVHSNTVGQLDWTRDDHHHHQEQSQQQCQLNESSTELLKPSKCISDPSSFSSLDETEDICYINQVNDPKRTRTAYTRQQILELEKEFHYNKYLTRKRRLEIAHTLTLSERQIKIWFQNRRMKWKKEHHLPGMKQRLIESRSPNSHFSKVHNNANNMAVIHTSNNSNNNQNPLSNRNIPFQSSPSLFSNPFQLVSQDIKSCNLISSNNCTSNSSSSCPIVSSTNDDNTSMTASIQLDHWPSMVSSNLQTYNNSSINTLYPSLSHHPHQQNRQSSNYNLNGRESPILSDYASPILNIDHTHLHSNHLHNRQNHNDNNISSVFHDNTGNNIINNSRYHNIPVNDEHLSKTIRQTYLTNSIEAENEQQTMCITRNYSNQSDCSSSICSGQNSNCGSNSTVNCSIHGREAIG</sequence>
<feature type="DNA-binding region" description="Homeobox" evidence="6">
    <location>
        <begin position="651"/>
        <end position="710"/>
    </location>
</feature>
<dbReference type="EMBL" id="SKCS01000015">
    <property type="protein sequence ID" value="TNN21034.1"/>
    <property type="molecule type" value="Genomic_DNA"/>
</dbReference>
<keyword evidence="4 6" id="KW-0371">Homeobox</keyword>
<dbReference type="AlphaFoldDB" id="A0A4Z2DWW1"/>
<feature type="region of interest" description="Disordered" evidence="8">
    <location>
        <begin position="204"/>
        <end position="251"/>
    </location>
</feature>
<keyword evidence="5 6" id="KW-0539">Nucleus</keyword>
<dbReference type="GO" id="GO:0009952">
    <property type="term" value="P:anterior/posterior pattern specification"/>
    <property type="evidence" value="ECO:0007669"/>
    <property type="project" value="TreeGrafter"/>
</dbReference>
<dbReference type="STRING" id="6182.A0A4Z2DWW1"/>
<feature type="compositionally biased region" description="Low complexity" evidence="8">
    <location>
        <begin position="465"/>
        <end position="482"/>
    </location>
</feature>
<dbReference type="InterPro" id="IPR050296">
    <property type="entry name" value="Antp_homeobox"/>
</dbReference>
<evidence type="ECO:0000256" key="3">
    <source>
        <dbReference type="ARBA" id="ARBA00023125"/>
    </source>
</evidence>
<keyword evidence="11" id="KW-1185">Reference proteome</keyword>
<feature type="domain" description="Homeobox" evidence="9">
    <location>
        <begin position="649"/>
        <end position="709"/>
    </location>
</feature>
<feature type="region of interest" description="Disordered" evidence="8">
    <location>
        <begin position="405"/>
        <end position="433"/>
    </location>
</feature>
<dbReference type="GO" id="GO:0000981">
    <property type="term" value="F:DNA-binding transcription factor activity, RNA polymerase II-specific"/>
    <property type="evidence" value="ECO:0007669"/>
    <property type="project" value="InterPro"/>
</dbReference>
<dbReference type="PROSITE" id="PS50071">
    <property type="entry name" value="HOMEOBOX_2"/>
    <property type="match status" value="1"/>
</dbReference>
<organism evidence="10 11">
    <name type="scientific">Schistosoma japonicum</name>
    <name type="common">Blood fluke</name>
    <dbReference type="NCBI Taxonomy" id="6182"/>
    <lineage>
        <taxon>Eukaryota</taxon>
        <taxon>Metazoa</taxon>
        <taxon>Spiralia</taxon>
        <taxon>Lophotrochozoa</taxon>
        <taxon>Platyhelminthes</taxon>
        <taxon>Trematoda</taxon>
        <taxon>Digenea</taxon>
        <taxon>Strigeidida</taxon>
        <taxon>Schistosomatoidea</taxon>
        <taxon>Schistosomatidae</taxon>
        <taxon>Schistosoma</taxon>
    </lineage>
</organism>
<evidence type="ECO:0000256" key="4">
    <source>
        <dbReference type="ARBA" id="ARBA00023155"/>
    </source>
</evidence>
<evidence type="ECO:0000313" key="11">
    <source>
        <dbReference type="Proteomes" id="UP000311919"/>
    </source>
</evidence>
<dbReference type="Gene3D" id="1.10.10.60">
    <property type="entry name" value="Homeodomain-like"/>
    <property type="match status" value="1"/>
</dbReference>
<evidence type="ECO:0000256" key="8">
    <source>
        <dbReference type="SAM" id="MobiDB-lite"/>
    </source>
</evidence>
<gene>
    <name evidence="10" type="ORF">EWB00_001417</name>
</gene>
<comment type="caution">
    <text evidence="10">The sequence shown here is derived from an EMBL/GenBank/DDBJ whole genome shotgun (WGS) entry which is preliminary data.</text>
</comment>
<dbReference type="PANTHER" id="PTHR45659">
    <property type="entry name" value="HOMEOBOX PROTEIN HOX"/>
    <property type="match status" value="1"/>
</dbReference>
<keyword evidence="3 6" id="KW-0238">DNA-binding</keyword>
<dbReference type="InterPro" id="IPR001827">
    <property type="entry name" value="Homeobox_Antennapedia_CS"/>
</dbReference>
<dbReference type="SMART" id="SM00389">
    <property type="entry name" value="HOX"/>
    <property type="match status" value="1"/>
</dbReference>
<evidence type="ECO:0000256" key="7">
    <source>
        <dbReference type="RuleBase" id="RU000682"/>
    </source>
</evidence>
<reference evidence="10 11" key="1">
    <citation type="submission" date="2019-03" db="EMBL/GenBank/DDBJ databases">
        <title>An improved genome assembly of the fluke Schistosoma japonicum.</title>
        <authorList>
            <person name="Hu W."/>
            <person name="Luo F."/>
            <person name="Yin M."/>
            <person name="Mo X."/>
            <person name="Sun C."/>
            <person name="Wu Q."/>
            <person name="Zhu B."/>
            <person name="Xiang M."/>
            <person name="Wang J."/>
            <person name="Wang Y."/>
            <person name="Zhang T."/>
            <person name="Xu B."/>
            <person name="Zheng H."/>
            <person name="Feng Z."/>
        </authorList>
    </citation>
    <scope>NUCLEOTIDE SEQUENCE [LARGE SCALE GENOMIC DNA]</scope>
    <source>
        <strain evidence="10">HuSjv2</strain>
        <tissue evidence="10">Worms</tissue>
    </source>
</reference>
<dbReference type="InterPro" id="IPR020479">
    <property type="entry name" value="HD_metazoa"/>
</dbReference>
<name>A0A4Z2DWW1_SCHJA</name>
<feature type="compositionally biased region" description="Low complexity" evidence="8">
    <location>
        <begin position="417"/>
        <end position="433"/>
    </location>
</feature>
<dbReference type="CDD" id="cd00086">
    <property type="entry name" value="homeodomain"/>
    <property type="match status" value="1"/>
</dbReference>
<evidence type="ECO:0000313" key="10">
    <source>
        <dbReference type="EMBL" id="TNN21034.1"/>
    </source>
</evidence>
<proteinExistence type="predicted"/>
<dbReference type="PROSITE" id="PS00027">
    <property type="entry name" value="HOMEOBOX_1"/>
    <property type="match status" value="1"/>
</dbReference>
<feature type="compositionally biased region" description="Polar residues" evidence="8">
    <location>
        <begin position="851"/>
        <end position="862"/>
    </location>
</feature>
<evidence type="ECO:0000256" key="5">
    <source>
        <dbReference type="ARBA" id="ARBA00023242"/>
    </source>
</evidence>
<keyword evidence="2" id="KW-0217">Developmental protein</keyword>
<comment type="subcellular location">
    <subcellularLocation>
        <location evidence="1 6 7">Nucleus</location>
    </subcellularLocation>
</comment>
<evidence type="ECO:0000259" key="9">
    <source>
        <dbReference type="PROSITE" id="PS50071"/>
    </source>
</evidence>
<dbReference type="InterPro" id="IPR001356">
    <property type="entry name" value="HD"/>
</dbReference>
<feature type="region of interest" description="Disordered" evidence="8">
    <location>
        <begin position="840"/>
        <end position="863"/>
    </location>
</feature>
<evidence type="ECO:0000256" key="1">
    <source>
        <dbReference type="ARBA" id="ARBA00004123"/>
    </source>
</evidence>
<dbReference type="SUPFAM" id="SSF46689">
    <property type="entry name" value="Homeodomain-like"/>
    <property type="match status" value="1"/>
</dbReference>
<dbReference type="Pfam" id="PF00046">
    <property type="entry name" value="Homeodomain"/>
    <property type="match status" value="1"/>
</dbReference>
<evidence type="ECO:0000256" key="6">
    <source>
        <dbReference type="PROSITE-ProRule" id="PRU00108"/>
    </source>
</evidence>
<dbReference type="GO" id="GO:0000122">
    <property type="term" value="P:negative regulation of transcription by RNA polymerase II"/>
    <property type="evidence" value="ECO:0007669"/>
    <property type="project" value="TreeGrafter"/>
</dbReference>
<dbReference type="InterPro" id="IPR009057">
    <property type="entry name" value="Homeodomain-like_sf"/>
</dbReference>
<evidence type="ECO:0000256" key="2">
    <source>
        <dbReference type="ARBA" id="ARBA00022473"/>
    </source>
</evidence>
<dbReference type="GO" id="GO:0005634">
    <property type="term" value="C:nucleus"/>
    <property type="evidence" value="ECO:0007669"/>
    <property type="project" value="UniProtKB-SubCell"/>
</dbReference>
<feature type="region of interest" description="Disordered" evidence="8">
    <location>
        <begin position="463"/>
        <end position="482"/>
    </location>
</feature>
<accession>A0A4Z2DWW1</accession>
<dbReference type="PROSITE" id="PS00032">
    <property type="entry name" value="ANTENNAPEDIA"/>
    <property type="match status" value="1"/>
</dbReference>
<dbReference type="PRINTS" id="PR00024">
    <property type="entry name" value="HOMEOBOX"/>
</dbReference>
<dbReference type="InterPro" id="IPR017970">
    <property type="entry name" value="Homeobox_CS"/>
</dbReference>
<dbReference type="Proteomes" id="UP000311919">
    <property type="component" value="Unassembled WGS sequence"/>
</dbReference>
<protein>
    <submittedName>
        <fullName evidence="10">Homeobox protein</fullName>
    </submittedName>
</protein>